<dbReference type="GO" id="GO:0005886">
    <property type="term" value="C:plasma membrane"/>
    <property type="evidence" value="ECO:0007669"/>
    <property type="project" value="UniProtKB-SubCell"/>
</dbReference>
<feature type="transmembrane region" description="Helical" evidence="7">
    <location>
        <begin position="16"/>
        <end position="36"/>
    </location>
</feature>
<dbReference type="PROSITE" id="PS50929">
    <property type="entry name" value="ABC_TM1F"/>
    <property type="match status" value="1"/>
</dbReference>
<dbReference type="EMBL" id="UHIO01000001">
    <property type="protein sequence ID" value="SUP40955.1"/>
    <property type="molecule type" value="Genomic_DNA"/>
</dbReference>
<dbReference type="SUPFAM" id="SSF90123">
    <property type="entry name" value="ABC transporter transmembrane region"/>
    <property type="match status" value="1"/>
</dbReference>
<sequence>MKKLTIFSQFFKGYGPIYLLGIVLLITINILFLYVPRLTGEAINTLYYGKEGLTTYIGYFFILGLTITILKFGSRHLLLGSIRRFEFLLRRRLFDHALYIPTAYYEKNGPGKVMALMTNDVTSLRVSLGLGVMILVDAIFFGICSFFLMAKEISVSLTVMTLLPMPFILFGMLYVSRRMRQRQKEAQNTYSDLTEFAQELFLGMPVIRAFNREMRSLWRFQHINKVNYEKNMLVALLDAILAPLTFVAPFMCHAIAIFICGRLIIANEISVGDFVAINGYLSLIIGPIMGIGSLLSVLQKGLASLDRIYDFLMIEEEALTQDERELSLSTIEIKNLTFTYPETKEPMLHEVNLTVKPGEFIGIVGGPGSGKSTLFKLLLRLHDTPAHSIYIGEEDITQLPLQVLRRSIAYVPPEPYLLGTTLGENIAFGEASNHTLVLAEAAERAALTRDLSERLAPAAKRLKEGGTDLSGGQKQRVNIARGLYKNAPYLLLDDSFSALDTISAGRIIKTLRQGRKQTLLFISQRLEALQEADRIVVFKNGTIVEQGTHEELLSLNGEYCRLYAQQIDESLDETEAIMATKEVPHE</sequence>
<dbReference type="InterPro" id="IPR011527">
    <property type="entry name" value="ABC1_TM_dom"/>
</dbReference>
<dbReference type="PANTHER" id="PTHR24221">
    <property type="entry name" value="ATP-BINDING CASSETTE SUB-FAMILY B"/>
    <property type="match status" value="1"/>
</dbReference>
<evidence type="ECO:0000256" key="2">
    <source>
        <dbReference type="ARBA" id="ARBA00022692"/>
    </source>
</evidence>
<protein>
    <submittedName>
        <fullName evidence="10">Probable multidrug resistance ABC transporter ATP-binding/permease protein YheI</fullName>
        <ecNumber evidence="10">3.6.3.-</ecNumber>
    </submittedName>
</protein>
<evidence type="ECO:0000313" key="10">
    <source>
        <dbReference type="EMBL" id="SUP40955.1"/>
    </source>
</evidence>
<dbReference type="InterPro" id="IPR017871">
    <property type="entry name" value="ABC_transporter-like_CS"/>
</dbReference>
<dbReference type="SUPFAM" id="SSF52540">
    <property type="entry name" value="P-loop containing nucleoside triphosphate hydrolases"/>
    <property type="match status" value="1"/>
</dbReference>
<accession>A0A380NJF2</accession>
<feature type="transmembrane region" description="Helical" evidence="7">
    <location>
        <begin position="232"/>
        <end position="265"/>
    </location>
</feature>
<feature type="transmembrane region" description="Helical" evidence="7">
    <location>
        <begin position="56"/>
        <end position="74"/>
    </location>
</feature>
<evidence type="ECO:0000259" key="8">
    <source>
        <dbReference type="PROSITE" id="PS50893"/>
    </source>
</evidence>
<gene>
    <name evidence="10" type="primary">yheI</name>
    <name evidence="10" type="ORF">NCTC12020_00442</name>
</gene>
<keyword evidence="2 7" id="KW-0812">Transmembrane</keyword>
<dbReference type="InterPro" id="IPR039421">
    <property type="entry name" value="Type_1_exporter"/>
</dbReference>
<dbReference type="GO" id="GO:0016887">
    <property type="term" value="F:ATP hydrolysis activity"/>
    <property type="evidence" value="ECO:0007669"/>
    <property type="project" value="InterPro"/>
</dbReference>
<dbReference type="Pfam" id="PF00664">
    <property type="entry name" value="ABC_membrane"/>
    <property type="match status" value="1"/>
</dbReference>
<evidence type="ECO:0000256" key="3">
    <source>
        <dbReference type="ARBA" id="ARBA00022741"/>
    </source>
</evidence>
<proteinExistence type="predicted"/>
<keyword evidence="11" id="KW-1185">Reference proteome</keyword>
<evidence type="ECO:0000259" key="9">
    <source>
        <dbReference type="PROSITE" id="PS50929"/>
    </source>
</evidence>
<feature type="transmembrane region" description="Helical" evidence="7">
    <location>
        <begin position="277"/>
        <end position="298"/>
    </location>
</feature>
<dbReference type="Gene3D" id="3.40.50.300">
    <property type="entry name" value="P-loop containing nucleotide triphosphate hydrolases"/>
    <property type="match status" value="1"/>
</dbReference>
<dbReference type="PROSITE" id="PS00211">
    <property type="entry name" value="ABC_TRANSPORTER_1"/>
    <property type="match status" value="1"/>
</dbReference>
<evidence type="ECO:0000256" key="6">
    <source>
        <dbReference type="ARBA" id="ARBA00023136"/>
    </source>
</evidence>
<dbReference type="GO" id="GO:0005524">
    <property type="term" value="F:ATP binding"/>
    <property type="evidence" value="ECO:0007669"/>
    <property type="project" value="UniProtKB-KW"/>
</dbReference>
<reference evidence="10 11" key="1">
    <citation type="submission" date="2018-06" db="EMBL/GenBank/DDBJ databases">
        <authorList>
            <consortium name="Pathogen Informatics"/>
            <person name="Doyle S."/>
        </authorList>
    </citation>
    <scope>NUCLEOTIDE SEQUENCE [LARGE SCALE GENOMIC DNA]</scope>
    <source>
        <strain evidence="10 11">NCTC12020</strain>
    </source>
</reference>
<dbReference type="AlphaFoldDB" id="A0A380NJF2"/>
<evidence type="ECO:0000256" key="4">
    <source>
        <dbReference type="ARBA" id="ARBA00022840"/>
    </source>
</evidence>
<feature type="transmembrane region" description="Helical" evidence="7">
    <location>
        <begin position="126"/>
        <end position="149"/>
    </location>
</feature>
<dbReference type="PANTHER" id="PTHR24221:SF654">
    <property type="entry name" value="ATP-BINDING CASSETTE SUB-FAMILY B MEMBER 6"/>
    <property type="match status" value="1"/>
</dbReference>
<dbReference type="Gene3D" id="1.20.1560.10">
    <property type="entry name" value="ABC transporter type 1, transmembrane domain"/>
    <property type="match status" value="1"/>
</dbReference>
<keyword evidence="4 10" id="KW-0067">ATP-binding</keyword>
<keyword evidence="6 7" id="KW-0472">Membrane</keyword>
<dbReference type="EC" id="3.6.3.-" evidence="10"/>
<dbReference type="RefSeq" id="WP_115309690.1">
    <property type="nucleotide sequence ID" value="NZ_UHIO01000001.1"/>
</dbReference>
<name>A0A380NJF2_9FIRM</name>
<dbReference type="GO" id="GO:0140359">
    <property type="term" value="F:ABC-type transporter activity"/>
    <property type="evidence" value="ECO:0007669"/>
    <property type="project" value="InterPro"/>
</dbReference>
<dbReference type="InterPro" id="IPR036640">
    <property type="entry name" value="ABC1_TM_sf"/>
</dbReference>
<dbReference type="InterPro" id="IPR027417">
    <property type="entry name" value="P-loop_NTPase"/>
</dbReference>
<dbReference type="InterPro" id="IPR003439">
    <property type="entry name" value="ABC_transporter-like_ATP-bd"/>
</dbReference>
<dbReference type="PROSITE" id="PS50893">
    <property type="entry name" value="ABC_TRANSPORTER_2"/>
    <property type="match status" value="1"/>
</dbReference>
<keyword evidence="3" id="KW-0547">Nucleotide-binding</keyword>
<dbReference type="OrthoDB" id="9762517at2"/>
<keyword evidence="5 7" id="KW-1133">Transmembrane helix</keyword>
<keyword evidence="10" id="KW-0378">Hydrolase</keyword>
<evidence type="ECO:0000313" key="11">
    <source>
        <dbReference type="Proteomes" id="UP000255367"/>
    </source>
</evidence>
<evidence type="ECO:0000256" key="7">
    <source>
        <dbReference type="SAM" id="Phobius"/>
    </source>
</evidence>
<dbReference type="SMART" id="SM00382">
    <property type="entry name" value="AAA"/>
    <property type="match status" value="1"/>
</dbReference>
<feature type="domain" description="ABC transmembrane type-1" evidence="9">
    <location>
        <begin position="19"/>
        <end position="300"/>
    </location>
</feature>
<evidence type="ECO:0000256" key="1">
    <source>
        <dbReference type="ARBA" id="ARBA00004651"/>
    </source>
</evidence>
<evidence type="ECO:0000256" key="5">
    <source>
        <dbReference type="ARBA" id="ARBA00022989"/>
    </source>
</evidence>
<dbReference type="Pfam" id="PF00005">
    <property type="entry name" value="ABC_tran"/>
    <property type="match status" value="1"/>
</dbReference>
<dbReference type="Proteomes" id="UP000255367">
    <property type="component" value="Unassembled WGS sequence"/>
</dbReference>
<dbReference type="InterPro" id="IPR003593">
    <property type="entry name" value="AAA+_ATPase"/>
</dbReference>
<organism evidence="10 11">
    <name type="scientific">Veillonella criceti</name>
    <dbReference type="NCBI Taxonomy" id="103891"/>
    <lineage>
        <taxon>Bacteria</taxon>
        <taxon>Bacillati</taxon>
        <taxon>Bacillota</taxon>
        <taxon>Negativicutes</taxon>
        <taxon>Veillonellales</taxon>
        <taxon>Veillonellaceae</taxon>
        <taxon>Veillonella</taxon>
    </lineage>
</organism>
<comment type="subcellular location">
    <subcellularLocation>
        <location evidence="1">Cell membrane</location>
        <topology evidence="1">Multi-pass membrane protein</topology>
    </subcellularLocation>
</comment>
<feature type="transmembrane region" description="Helical" evidence="7">
    <location>
        <begin position="155"/>
        <end position="175"/>
    </location>
</feature>
<feature type="domain" description="ABC transporter" evidence="8">
    <location>
        <begin position="331"/>
        <end position="565"/>
    </location>
</feature>
<dbReference type="CDD" id="cd18541">
    <property type="entry name" value="ABC_6TM_TmrB_like"/>
    <property type="match status" value="1"/>
</dbReference>